<comment type="subcellular location">
    <subcellularLocation>
        <location evidence="1">Membrane</location>
    </subcellularLocation>
</comment>
<comment type="similarity">
    <text evidence="2 6">Belongs to the ATG8 family.</text>
</comment>
<dbReference type="SUPFAM" id="SSF54236">
    <property type="entry name" value="Ubiquitin-like"/>
    <property type="match status" value="1"/>
</dbReference>
<evidence type="ECO:0000256" key="2">
    <source>
        <dbReference type="ARBA" id="ARBA00007293"/>
    </source>
</evidence>
<dbReference type="Proteomes" id="UP001162131">
    <property type="component" value="Unassembled WGS sequence"/>
</dbReference>
<keyword evidence="6" id="KW-0072">Autophagy</keyword>
<dbReference type="AlphaFoldDB" id="A0AAU9J4B4"/>
<evidence type="ECO:0000256" key="3">
    <source>
        <dbReference type="ARBA" id="ARBA00023136"/>
    </source>
</evidence>
<evidence type="ECO:0000256" key="5">
    <source>
        <dbReference type="PIRSR" id="PIRSR604241-50"/>
    </source>
</evidence>
<dbReference type="GO" id="GO:0006914">
    <property type="term" value="P:autophagy"/>
    <property type="evidence" value="ECO:0007669"/>
    <property type="project" value="UniProtKB-KW"/>
</dbReference>
<comment type="caution">
    <text evidence="7">The sequence shown here is derived from an EMBL/GenBank/DDBJ whole genome shotgun (WGS) entry which is preliminary data.</text>
</comment>
<sequence length="117" mass="13776">MTTYFDENQKQKTDTESVSVSVFPPNKIPIIVEPEGELPFFLDQNKFLVPDYFTVHELLFHLRRRLQLPKTHAIFLLINGKQLAKLDTKILNLYEECQEKDKILYIKYLTEPTLGSF</sequence>
<dbReference type="Gene3D" id="3.10.20.90">
    <property type="entry name" value="Phosphatidylinositol 3-kinase Catalytic Subunit, Chain A, domain 1"/>
    <property type="match status" value="1"/>
</dbReference>
<accession>A0AAU9J4B4</accession>
<name>A0AAU9J4B4_9CILI</name>
<evidence type="ECO:0000256" key="6">
    <source>
        <dbReference type="RuleBase" id="RU004384"/>
    </source>
</evidence>
<dbReference type="InterPro" id="IPR004241">
    <property type="entry name" value="Atg8-like"/>
</dbReference>
<dbReference type="GO" id="GO:0016020">
    <property type="term" value="C:membrane"/>
    <property type="evidence" value="ECO:0007669"/>
    <property type="project" value="UniProtKB-SubCell"/>
</dbReference>
<evidence type="ECO:0000256" key="1">
    <source>
        <dbReference type="ARBA" id="ARBA00004370"/>
    </source>
</evidence>
<reference evidence="7" key="1">
    <citation type="submission" date="2021-09" db="EMBL/GenBank/DDBJ databases">
        <authorList>
            <consortium name="AG Swart"/>
            <person name="Singh M."/>
            <person name="Singh A."/>
            <person name="Seah K."/>
            <person name="Emmerich C."/>
        </authorList>
    </citation>
    <scope>NUCLEOTIDE SEQUENCE</scope>
    <source>
        <strain evidence="7">ATCC30299</strain>
    </source>
</reference>
<evidence type="ECO:0000313" key="8">
    <source>
        <dbReference type="Proteomes" id="UP001162131"/>
    </source>
</evidence>
<dbReference type="PANTHER" id="PTHR10969">
    <property type="entry name" value="MICROTUBULE-ASSOCIATED PROTEINS 1A/1B LIGHT CHAIN 3-RELATED"/>
    <property type="match status" value="1"/>
</dbReference>
<organism evidence="7 8">
    <name type="scientific">Blepharisma stoltei</name>
    <dbReference type="NCBI Taxonomy" id="1481888"/>
    <lineage>
        <taxon>Eukaryota</taxon>
        <taxon>Sar</taxon>
        <taxon>Alveolata</taxon>
        <taxon>Ciliophora</taxon>
        <taxon>Postciliodesmatophora</taxon>
        <taxon>Heterotrichea</taxon>
        <taxon>Heterotrichida</taxon>
        <taxon>Blepharismidae</taxon>
        <taxon>Blepharisma</taxon>
    </lineage>
</organism>
<keyword evidence="4 5" id="KW-0449">Lipoprotein</keyword>
<protein>
    <recommendedName>
        <fullName evidence="6">Autophagy-related protein</fullName>
    </recommendedName>
</protein>
<proteinExistence type="inferred from homology"/>
<keyword evidence="3" id="KW-0472">Membrane</keyword>
<dbReference type="InterPro" id="IPR029071">
    <property type="entry name" value="Ubiquitin-like_domsf"/>
</dbReference>
<feature type="lipid moiety-binding region" description="Phosphatidylserine amidated glycine; alternate" evidence="5">
    <location>
        <position position="115"/>
    </location>
</feature>
<keyword evidence="8" id="KW-1185">Reference proteome</keyword>
<dbReference type="Pfam" id="PF02991">
    <property type="entry name" value="ATG8"/>
    <property type="match status" value="1"/>
</dbReference>
<dbReference type="EMBL" id="CAJZBQ010000027">
    <property type="protein sequence ID" value="CAG9321081.1"/>
    <property type="molecule type" value="Genomic_DNA"/>
</dbReference>
<gene>
    <name evidence="7" type="ORF">BSTOLATCC_MIC27652</name>
</gene>
<evidence type="ECO:0000313" key="7">
    <source>
        <dbReference type="EMBL" id="CAG9321081.1"/>
    </source>
</evidence>
<evidence type="ECO:0000256" key="4">
    <source>
        <dbReference type="ARBA" id="ARBA00023288"/>
    </source>
</evidence>